<organism evidence="1 2">
    <name type="scientific">Botryotinia narcissicola</name>
    <dbReference type="NCBI Taxonomy" id="278944"/>
    <lineage>
        <taxon>Eukaryota</taxon>
        <taxon>Fungi</taxon>
        <taxon>Dikarya</taxon>
        <taxon>Ascomycota</taxon>
        <taxon>Pezizomycotina</taxon>
        <taxon>Leotiomycetes</taxon>
        <taxon>Helotiales</taxon>
        <taxon>Sclerotiniaceae</taxon>
        <taxon>Botryotinia</taxon>
    </lineage>
</organism>
<name>A0A4Z1IWR2_9HELO</name>
<reference evidence="1 2" key="1">
    <citation type="submission" date="2017-12" db="EMBL/GenBank/DDBJ databases">
        <title>Comparative genomics of Botrytis spp.</title>
        <authorList>
            <person name="Valero-Jimenez C.A."/>
            <person name="Tapia P."/>
            <person name="Veloso J."/>
            <person name="Silva-Moreno E."/>
            <person name="Staats M."/>
            <person name="Valdes J.H."/>
            <person name="Van Kan J.A.L."/>
        </authorList>
    </citation>
    <scope>NUCLEOTIDE SEQUENCE [LARGE SCALE GENOMIC DNA]</scope>
    <source>
        <strain evidence="1 2">MUCL2120</strain>
    </source>
</reference>
<dbReference type="OrthoDB" id="3530994at2759"/>
<dbReference type="AlphaFoldDB" id="A0A4Z1IWR2"/>
<evidence type="ECO:0000313" key="2">
    <source>
        <dbReference type="Proteomes" id="UP000297452"/>
    </source>
</evidence>
<protein>
    <submittedName>
        <fullName evidence="1">Uncharacterized protein</fullName>
    </submittedName>
</protein>
<comment type="caution">
    <text evidence="1">The sequence shown here is derived from an EMBL/GenBank/DDBJ whole genome shotgun (WGS) entry which is preliminary data.</text>
</comment>
<keyword evidence="2" id="KW-1185">Reference proteome</keyword>
<gene>
    <name evidence="1" type="ORF">BOTNAR_0080g00070</name>
</gene>
<evidence type="ECO:0000313" key="1">
    <source>
        <dbReference type="EMBL" id="TGO65174.1"/>
    </source>
</evidence>
<dbReference type="EMBL" id="PQXJ01000080">
    <property type="protein sequence ID" value="TGO65174.1"/>
    <property type="molecule type" value="Genomic_DNA"/>
</dbReference>
<accession>A0A4Z1IWR2</accession>
<proteinExistence type="predicted"/>
<dbReference type="Proteomes" id="UP000297452">
    <property type="component" value="Unassembled WGS sequence"/>
</dbReference>
<sequence length="139" mass="15225">MSCLACCGTKTCKALLSTKGYVEYYIVANKEGSTTTIAPIEHYIVTSKGEEVTSVPDGKMKDVVIQIRLFGFRAIVVVAENCGKDTCRMIPSCEHRGVKFSFAQRNPDDVLGGSYKATETAVFPKNEQVEAENLMDLIC</sequence>